<keyword evidence="2" id="KW-1185">Reference proteome</keyword>
<organism evidence="1 2">
    <name type="scientific">Streptomyces djakartensis</name>
    <dbReference type="NCBI Taxonomy" id="68193"/>
    <lineage>
        <taxon>Bacteria</taxon>
        <taxon>Bacillati</taxon>
        <taxon>Actinomycetota</taxon>
        <taxon>Actinomycetes</taxon>
        <taxon>Kitasatosporales</taxon>
        <taxon>Streptomycetaceae</taxon>
        <taxon>Streptomyces</taxon>
    </lineage>
</organism>
<dbReference type="EMBL" id="BMWE01000014">
    <property type="protein sequence ID" value="GGY35702.1"/>
    <property type="molecule type" value="Genomic_DNA"/>
</dbReference>
<dbReference type="RefSeq" id="WP_190200031.1">
    <property type="nucleotide sequence ID" value="NZ_BMWE01000014.1"/>
</dbReference>
<protein>
    <submittedName>
        <fullName evidence="1">Uncharacterized protein</fullName>
    </submittedName>
</protein>
<proteinExistence type="predicted"/>
<reference evidence="2" key="1">
    <citation type="journal article" date="2019" name="Int. J. Syst. Evol. Microbiol.">
        <title>The Global Catalogue of Microorganisms (GCM) 10K type strain sequencing project: providing services to taxonomists for standard genome sequencing and annotation.</title>
        <authorList>
            <consortium name="The Broad Institute Genomics Platform"/>
            <consortium name="The Broad Institute Genome Sequencing Center for Infectious Disease"/>
            <person name="Wu L."/>
            <person name="Ma J."/>
        </authorList>
    </citation>
    <scope>NUCLEOTIDE SEQUENCE [LARGE SCALE GENOMIC DNA]</scope>
    <source>
        <strain evidence="2">JCM 4957</strain>
    </source>
</reference>
<evidence type="ECO:0000313" key="2">
    <source>
        <dbReference type="Proteomes" id="UP000653308"/>
    </source>
</evidence>
<evidence type="ECO:0000313" key="1">
    <source>
        <dbReference type="EMBL" id="GGY35702.1"/>
    </source>
</evidence>
<accession>A0ABQ3A8I3</accession>
<gene>
    <name evidence="1" type="ORF">GCM10010384_48710</name>
</gene>
<sequence>MPNKRPRNATLAEIVASLPPAPDPPVEWVRSPAGREEFVDDEGQLWRKVRGPLHRRLTQRLATQADALIIGEAGGGEFRHVPATDRLATWNRIKDRLMADCIPSYAPYEFVSTDGLTLLYIEESC</sequence>
<comment type="caution">
    <text evidence="1">The sequence shown here is derived from an EMBL/GenBank/DDBJ whole genome shotgun (WGS) entry which is preliminary data.</text>
</comment>
<dbReference type="Proteomes" id="UP000653308">
    <property type="component" value="Unassembled WGS sequence"/>
</dbReference>
<name>A0ABQ3A8I3_9ACTN</name>